<dbReference type="AlphaFoldDB" id="A0A949K2U1"/>
<keyword evidence="9 12" id="KW-0573">Peptidoglycan synthesis</keyword>
<feature type="domain" description="Mur ligase N-terminal catalytic" evidence="14">
    <location>
        <begin position="25"/>
        <end position="91"/>
    </location>
</feature>
<protein>
    <recommendedName>
        <fullName evidence="12">UDP-N-acetylmuramoyl-L-alanyl-D-glutamate--2,6-diaminopimelate ligase</fullName>
        <ecNumber evidence="12">6.3.2.13</ecNumber>
    </recommendedName>
    <alternativeName>
        <fullName evidence="12">Meso-A2pm-adding enzyme</fullName>
    </alternativeName>
    <alternativeName>
        <fullName evidence="12">Meso-diaminopimelate-adding enzyme</fullName>
    </alternativeName>
    <alternativeName>
        <fullName evidence="12">UDP-MurNAc-L-Ala-D-Glu:meso-diaminopimelate ligase</fullName>
    </alternativeName>
    <alternativeName>
        <fullName evidence="12">UDP-MurNAc-tripeptide synthetase</fullName>
    </alternativeName>
    <alternativeName>
        <fullName evidence="12">UDP-N-acetylmuramyl-tripeptide synthetase</fullName>
    </alternativeName>
</protein>
<comment type="pathway">
    <text evidence="1 12 13">Cell wall biogenesis; peptidoglycan biosynthesis.</text>
</comment>
<dbReference type="SUPFAM" id="SSF53623">
    <property type="entry name" value="MurD-like peptide ligases, catalytic domain"/>
    <property type="match status" value="1"/>
</dbReference>
<evidence type="ECO:0000256" key="5">
    <source>
        <dbReference type="ARBA" id="ARBA00022618"/>
    </source>
</evidence>
<gene>
    <name evidence="12" type="primary">murE</name>
    <name evidence="17" type="ORF">KTH89_14125</name>
</gene>
<dbReference type="InterPro" id="IPR013221">
    <property type="entry name" value="Mur_ligase_cen"/>
</dbReference>
<evidence type="ECO:0000256" key="3">
    <source>
        <dbReference type="ARBA" id="ARBA00022490"/>
    </source>
</evidence>
<evidence type="ECO:0000256" key="6">
    <source>
        <dbReference type="ARBA" id="ARBA00022741"/>
    </source>
</evidence>
<dbReference type="GO" id="GO:0005524">
    <property type="term" value="F:ATP binding"/>
    <property type="evidence" value="ECO:0007669"/>
    <property type="project" value="UniProtKB-UniRule"/>
</dbReference>
<evidence type="ECO:0000259" key="15">
    <source>
        <dbReference type="Pfam" id="PF02875"/>
    </source>
</evidence>
<comment type="catalytic activity">
    <reaction evidence="12">
        <text>UDP-N-acetyl-alpha-D-muramoyl-L-alanyl-D-glutamate + meso-2,6-diaminopimelate + ATP = UDP-N-acetyl-alpha-D-muramoyl-L-alanyl-gamma-D-glutamyl-meso-2,6-diaminopimelate + ADP + phosphate + H(+)</text>
        <dbReference type="Rhea" id="RHEA:23676"/>
        <dbReference type="ChEBI" id="CHEBI:15378"/>
        <dbReference type="ChEBI" id="CHEBI:30616"/>
        <dbReference type="ChEBI" id="CHEBI:43474"/>
        <dbReference type="ChEBI" id="CHEBI:57791"/>
        <dbReference type="ChEBI" id="CHEBI:83900"/>
        <dbReference type="ChEBI" id="CHEBI:83905"/>
        <dbReference type="ChEBI" id="CHEBI:456216"/>
        <dbReference type="EC" id="6.3.2.13"/>
    </reaction>
</comment>
<evidence type="ECO:0000256" key="11">
    <source>
        <dbReference type="ARBA" id="ARBA00023316"/>
    </source>
</evidence>
<feature type="binding site" evidence="12">
    <location>
        <position position="380"/>
    </location>
    <ligand>
        <name>meso-2,6-diaminopimelate</name>
        <dbReference type="ChEBI" id="CHEBI:57791"/>
    </ligand>
</feature>
<comment type="caution">
    <text evidence="12">Lacks conserved residue(s) required for the propagation of feature annotation.</text>
</comment>
<evidence type="ECO:0000256" key="1">
    <source>
        <dbReference type="ARBA" id="ARBA00004752"/>
    </source>
</evidence>
<keyword evidence="5 12" id="KW-0132">Cell division</keyword>
<evidence type="ECO:0000313" key="18">
    <source>
        <dbReference type="Proteomes" id="UP000712157"/>
    </source>
</evidence>
<dbReference type="InterPro" id="IPR000713">
    <property type="entry name" value="Mur_ligase_N"/>
</dbReference>
<evidence type="ECO:0000259" key="16">
    <source>
        <dbReference type="Pfam" id="PF08245"/>
    </source>
</evidence>
<dbReference type="HAMAP" id="MF_00208">
    <property type="entry name" value="MurE"/>
    <property type="match status" value="1"/>
</dbReference>
<feature type="binding site" evidence="12">
    <location>
        <begin position="404"/>
        <end position="407"/>
    </location>
    <ligand>
        <name>meso-2,6-diaminopimelate</name>
        <dbReference type="ChEBI" id="CHEBI:57791"/>
    </ligand>
</feature>
<evidence type="ECO:0000259" key="14">
    <source>
        <dbReference type="Pfam" id="PF01225"/>
    </source>
</evidence>
<evidence type="ECO:0000256" key="4">
    <source>
        <dbReference type="ARBA" id="ARBA00022598"/>
    </source>
</evidence>
<dbReference type="PANTHER" id="PTHR23135">
    <property type="entry name" value="MUR LIGASE FAMILY MEMBER"/>
    <property type="match status" value="1"/>
</dbReference>
<comment type="subcellular location">
    <subcellularLocation>
        <location evidence="12 13">Cytoplasm</location>
    </subcellularLocation>
</comment>
<feature type="domain" description="Mur ligase C-terminal" evidence="15">
    <location>
        <begin position="331"/>
        <end position="458"/>
    </location>
</feature>
<evidence type="ECO:0000256" key="10">
    <source>
        <dbReference type="ARBA" id="ARBA00023306"/>
    </source>
</evidence>
<dbReference type="EC" id="6.3.2.13" evidence="12"/>
<dbReference type="PANTHER" id="PTHR23135:SF4">
    <property type="entry name" value="UDP-N-ACETYLMURAMOYL-L-ALANYL-D-GLUTAMATE--2,6-DIAMINOPIMELATE LIGASE MURE HOMOLOG, CHLOROPLASTIC"/>
    <property type="match status" value="1"/>
</dbReference>
<dbReference type="SUPFAM" id="SSF63418">
    <property type="entry name" value="MurE/MurF N-terminal domain"/>
    <property type="match status" value="1"/>
</dbReference>
<dbReference type="Proteomes" id="UP000712157">
    <property type="component" value="Unassembled WGS sequence"/>
</dbReference>
<dbReference type="GO" id="GO:0000287">
    <property type="term" value="F:magnesium ion binding"/>
    <property type="evidence" value="ECO:0007669"/>
    <property type="project" value="UniProtKB-UniRule"/>
</dbReference>
<dbReference type="Gene3D" id="3.40.1390.10">
    <property type="entry name" value="MurE/MurF, N-terminal domain"/>
    <property type="match status" value="1"/>
</dbReference>
<keyword evidence="11 12" id="KW-0961">Cell wall biogenesis/degradation</keyword>
<dbReference type="Pfam" id="PF02875">
    <property type="entry name" value="Mur_ligase_C"/>
    <property type="match status" value="1"/>
</dbReference>
<comment type="function">
    <text evidence="12">Catalyzes the addition of meso-diaminopimelic acid to the nucleotide precursor UDP-N-acetylmuramoyl-L-alanyl-D-glutamate (UMAG) in the biosynthesis of bacterial cell-wall peptidoglycan.</text>
</comment>
<dbReference type="PROSITE" id="PS01011">
    <property type="entry name" value="FOLYLPOLYGLU_SYNT_1"/>
    <property type="match status" value="1"/>
</dbReference>
<keyword evidence="10 12" id="KW-0131">Cell cycle</keyword>
<comment type="cofactor">
    <cofactor evidence="12">
        <name>Mg(2+)</name>
        <dbReference type="ChEBI" id="CHEBI:18420"/>
    </cofactor>
</comment>
<name>A0A949K2U1_9FIRM</name>
<feature type="binding site" evidence="12">
    <location>
        <position position="30"/>
    </location>
    <ligand>
        <name>UDP-N-acetyl-alpha-D-muramoyl-L-alanyl-D-glutamate</name>
        <dbReference type="ChEBI" id="CHEBI:83900"/>
    </ligand>
</feature>
<feature type="binding site" evidence="12">
    <location>
        <begin position="152"/>
        <end position="153"/>
    </location>
    <ligand>
        <name>UDP-N-acetyl-alpha-D-muramoyl-L-alanyl-D-glutamate</name>
        <dbReference type="ChEBI" id="CHEBI:83900"/>
    </ligand>
</feature>
<dbReference type="Pfam" id="PF08245">
    <property type="entry name" value="Mur_ligase_M"/>
    <property type="match status" value="1"/>
</dbReference>
<dbReference type="NCBIfam" id="TIGR01085">
    <property type="entry name" value="murE"/>
    <property type="match status" value="1"/>
</dbReference>
<feature type="short sequence motif" description="Meso-diaminopimelate recognition motif" evidence="12">
    <location>
        <begin position="404"/>
        <end position="407"/>
    </location>
</feature>
<feature type="binding site" evidence="12">
    <location>
        <position position="456"/>
    </location>
    <ligand>
        <name>meso-2,6-diaminopimelate</name>
        <dbReference type="ChEBI" id="CHEBI:57791"/>
    </ligand>
</feature>
<evidence type="ECO:0000256" key="8">
    <source>
        <dbReference type="ARBA" id="ARBA00022960"/>
    </source>
</evidence>
<evidence type="ECO:0000256" key="9">
    <source>
        <dbReference type="ARBA" id="ARBA00022984"/>
    </source>
</evidence>
<dbReference type="GO" id="GO:0004326">
    <property type="term" value="F:tetrahydrofolylpolyglutamate synthase activity"/>
    <property type="evidence" value="ECO:0007669"/>
    <property type="project" value="InterPro"/>
</dbReference>
<organism evidence="17 18">
    <name type="scientific">Diplocloster agilis</name>
    <dbReference type="NCBI Taxonomy" id="2850323"/>
    <lineage>
        <taxon>Bacteria</taxon>
        <taxon>Bacillati</taxon>
        <taxon>Bacillota</taxon>
        <taxon>Clostridia</taxon>
        <taxon>Lachnospirales</taxon>
        <taxon>Lachnospiraceae</taxon>
        <taxon>Diplocloster</taxon>
    </lineage>
</organism>
<dbReference type="InterPro" id="IPR018109">
    <property type="entry name" value="Folylpolyglutamate_synth_CS"/>
</dbReference>
<feature type="binding site" evidence="12">
    <location>
        <position position="151"/>
    </location>
    <ligand>
        <name>UDP-N-acetyl-alpha-D-muramoyl-L-alanyl-D-glutamate</name>
        <dbReference type="ChEBI" id="CHEBI:83900"/>
    </ligand>
</feature>
<dbReference type="EMBL" id="JAHQCW010000023">
    <property type="protein sequence ID" value="MBU9737680.1"/>
    <property type="molecule type" value="Genomic_DNA"/>
</dbReference>
<feature type="binding site" evidence="12">
    <location>
        <position position="179"/>
    </location>
    <ligand>
        <name>UDP-N-acetyl-alpha-D-muramoyl-L-alanyl-D-glutamate</name>
        <dbReference type="ChEBI" id="CHEBI:83900"/>
    </ligand>
</feature>
<proteinExistence type="inferred from homology"/>
<comment type="caution">
    <text evidence="17">The sequence shown here is derived from an EMBL/GenBank/DDBJ whole genome shotgun (WGS) entry which is preliminary data.</text>
</comment>
<feature type="modified residue" description="N6-carboxylysine" evidence="12">
    <location>
        <position position="221"/>
    </location>
</feature>
<keyword evidence="3 12" id="KW-0963">Cytoplasm</keyword>
<sequence>MKLIQLLENLNYTCIQGDLQSDITDLIYDSRKVTDGSCFLCISGTAVDAHTFIPSAIENGAAAIIVEKQVSVPDGITVVQVEDTRYALAMMSAAWFGHPAGRMTTIGITGTKGKTTTTNMIRLILEKAGHKVGTIGTLGAYIAGKQIKTKNTTPESYELQSLFCQMADAGCAYVIMEVSSQGLKLNRVAGIQFDYGIYLNLSEDHIAPGEHESFEEYRYCKSLLFQTCVHGLINRDDPHWQEILKNHTCTVETFGMTGESDLYATDRELTKGPGFLGNTFRIHGLADARIEVNMPGKFSTYNALAAIHVCCRLNIPMDCIQQGLREASVRGRAEVLPGPRDFSIIIDYAHNALSMENILTTLAEYKPGRMICLFGGGGNRARKRRYDMGEMSAKYADLTVLTTDNPRYEEVADINKDIQKGLAKYNGPYLEIDDRAEAIRYCIEHAKPDDMIVLIGKGHEEYQDIRGVKYPFSERQIVLDYYGIG</sequence>
<keyword evidence="12" id="KW-0460">Magnesium</keyword>
<dbReference type="InterPro" id="IPR035911">
    <property type="entry name" value="MurE/MurF_N"/>
</dbReference>
<keyword evidence="18" id="KW-1185">Reference proteome</keyword>
<dbReference type="GO" id="GO:0051301">
    <property type="term" value="P:cell division"/>
    <property type="evidence" value="ECO:0007669"/>
    <property type="project" value="UniProtKB-KW"/>
</dbReference>
<reference evidence="17" key="1">
    <citation type="submission" date="2021-06" db="EMBL/GenBank/DDBJ databases">
        <title>Description of novel taxa of the family Lachnospiraceae.</title>
        <authorList>
            <person name="Chaplin A.V."/>
            <person name="Sokolova S.R."/>
            <person name="Pikina A.P."/>
            <person name="Korzhanova M."/>
            <person name="Belova V."/>
            <person name="Korostin D."/>
            <person name="Efimov B.A."/>
        </authorList>
    </citation>
    <scope>NUCLEOTIDE SEQUENCE</scope>
    <source>
        <strain evidence="17">ASD5720</strain>
    </source>
</reference>
<dbReference type="Gene3D" id="3.40.1190.10">
    <property type="entry name" value="Mur-like, catalytic domain"/>
    <property type="match status" value="1"/>
</dbReference>
<dbReference type="InterPro" id="IPR004101">
    <property type="entry name" value="Mur_ligase_C"/>
</dbReference>
<dbReference type="RefSeq" id="WP_238722130.1">
    <property type="nucleotide sequence ID" value="NZ_JAHQCW010000023.1"/>
</dbReference>
<dbReference type="InterPro" id="IPR036565">
    <property type="entry name" value="Mur-like_cat_sf"/>
</dbReference>
<keyword evidence="7 12" id="KW-0067">ATP-binding</keyword>
<dbReference type="Pfam" id="PF01225">
    <property type="entry name" value="Mur_ligase"/>
    <property type="match status" value="1"/>
</dbReference>
<evidence type="ECO:0000256" key="7">
    <source>
        <dbReference type="ARBA" id="ARBA00022840"/>
    </source>
</evidence>
<evidence type="ECO:0000256" key="2">
    <source>
        <dbReference type="ARBA" id="ARBA00005898"/>
    </source>
</evidence>
<dbReference type="GO" id="GO:0071555">
    <property type="term" value="P:cell wall organization"/>
    <property type="evidence" value="ECO:0007669"/>
    <property type="project" value="UniProtKB-KW"/>
</dbReference>
<accession>A0A949K2U1</accession>
<keyword evidence="4 12" id="KW-0436">Ligase</keyword>
<dbReference type="GO" id="GO:0009252">
    <property type="term" value="P:peptidoglycan biosynthetic process"/>
    <property type="evidence" value="ECO:0007669"/>
    <property type="project" value="UniProtKB-UniRule"/>
</dbReference>
<evidence type="ECO:0000256" key="13">
    <source>
        <dbReference type="RuleBase" id="RU004135"/>
    </source>
</evidence>
<dbReference type="GO" id="GO:0008765">
    <property type="term" value="F:UDP-N-acetylmuramoylalanyl-D-glutamate-2,6-diaminopimelate ligase activity"/>
    <property type="evidence" value="ECO:0007669"/>
    <property type="project" value="UniProtKB-UniRule"/>
</dbReference>
<feature type="binding site" evidence="12">
    <location>
        <begin position="110"/>
        <end position="116"/>
    </location>
    <ligand>
        <name>ATP</name>
        <dbReference type="ChEBI" id="CHEBI:30616"/>
    </ligand>
</feature>
<dbReference type="NCBIfam" id="NF001126">
    <property type="entry name" value="PRK00139.1-4"/>
    <property type="match status" value="1"/>
</dbReference>
<feature type="binding site" evidence="12">
    <location>
        <position position="460"/>
    </location>
    <ligand>
        <name>meso-2,6-diaminopimelate</name>
        <dbReference type="ChEBI" id="CHEBI:57791"/>
    </ligand>
</feature>
<dbReference type="InterPro" id="IPR005761">
    <property type="entry name" value="UDP-N-AcMur-Glu-dNH2Pim_ligase"/>
</dbReference>
<keyword evidence="8 12" id="KW-0133">Cell shape</keyword>
<evidence type="ECO:0000313" key="17">
    <source>
        <dbReference type="EMBL" id="MBU9737680.1"/>
    </source>
</evidence>
<feature type="domain" description="Mur ligase central" evidence="16">
    <location>
        <begin position="108"/>
        <end position="309"/>
    </location>
</feature>
<dbReference type="InterPro" id="IPR036615">
    <property type="entry name" value="Mur_ligase_C_dom_sf"/>
</dbReference>
<dbReference type="GO" id="GO:0005737">
    <property type="term" value="C:cytoplasm"/>
    <property type="evidence" value="ECO:0007669"/>
    <property type="project" value="UniProtKB-SubCell"/>
</dbReference>
<keyword evidence="6 12" id="KW-0547">Nucleotide-binding</keyword>
<comment type="similarity">
    <text evidence="2 12">Belongs to the MurCDEF family. MurE subfamily.</text>
</comment>
<comment type="PTM">
    <text evidence="12">Carboxylation is probably crucial for Mg(2+) binding and, consequently, for the gamma-phosphate positioning of ATP.</text>
</comment>
<dbReference type="GO" id="GO:0008360">
    <property type="term" value="P:regulation of cell shape"/>
    <property type="evidence" value="ECO:0007669"/>
    <property type="project" value="UniProtKB-KW"/>
</dbReference>
<dbReference type="Gene3D" id="3.90.190.20">
    <property type="entry name" value="Mur ligase, C-terminal domain"/>
    <property type="match status" value="1"/>
</dbReference>
<evidence type="ECO:0000256" key="12">
    <source>
        <dbReference type="HAMAP-Rule" id="MF_00208"/>
    </source>
</evidence>
<feature type="binding site" evidence="12">
    <location>
        <position position="187"/>
    </location>
    <ligand>
        <name>UDP-N-acetyl-alpha-D-muramoyl-L-alanyl-D-glutamate</name>
        <dbReference type="ChEBI" id="CHEBI:83900"/>
    </ligand>
</feature>
<dbReference type="SUPFAM" id="SSF53244">
    <property type="entry name" value="MurD-like peptide ligases, peptide-binding domain"/>
    <property type="match status" value="1"/>
</dbReference>